<keyword evidence="4" id="KW-1185">Reference proteome</keyword>
<dbReference type="Proteomes" id="UP000288293">
    <property type="component" value="Unassembled WGS sequence"/>
</dbReference>
<reference evidence="3 4" key="1">
    <citation type="journal article" date="2011" name="Front. Microbiol.">
        <title>Genomic signatures of strain selection and enhancement in Bacillus atrophaeus var. globigii, a historical biowarfare simulant.</title>
        <authorList>
            <person name="Gibbons H.S."/>
            <person name="Broomall S.M."/>
            <person name="McNew L.A."/>
            <person name="Daligault H."/>
            <person name="Chapman C."/>
            <person name="Bruce D."/>
            <person name="Karavis M."/>
            <person name="Krepps M."/>
            <person name="McGregor P.A."/>
            <person name="Hong C."/>
            <person name="Park K.H."/>
            <person name="Akmal A."/>
            <person name="Feldman A."/>
            <person name="Lin J.S."/>
            <person name="Chang W.E."/>
            <person name="Higgs B.W."/>
            <person name="Demirev P."/>
            <person name="Lindquist J."/>
            <person name="Liem A."/>
            <person name="Fochler E."/>
            <person name="Read T.D."/>
            <person name="Tapia R."/>
            <person name="Johnson S."/>
            <person name="Bishop-Lilly K.A."/>
            <person name="Detter C."/>
            <person name="Han C."/>
            <person name="Sozhamannan S."/>
            <person name="Rosenzweig C.N."/>
            <person name="Skowronski E.W."/>
        </authorList>
    </citation>
    <scope>NUCLEOTIDE SEQUENCE [LARGE SCALE GENOMIC DNA]</scope>
    <source>
        <strain evidence="3 4">MLST1</strain>
    </source>
</reference>
<evidence type="ECO:0000256" key="1">
    <source>
        <dbReference type="ARBA" id="ARBA00022598"/>
    </source>
</evidence>
<evidence type="ECO:0000313" key="4">
    <source>
        <dbReference type="Proteomes" id="UP000288293"/>
    </source>
</evidence>
<dbReference type="RefSeq" id="WP_126803738.1">
    <property type="nucleotide sequence ID" value="NZ_PIPL01000001.1"/>
</dbReference>
<dbReference type="Pfam" id="PF00501">
    <property type="entry name" value="AMP-binding"/>
    <property type="match status" value="1"/>
</dbReference>
<proteinExistence type="predicted"/>
<dbReference type="EMBL" id="PIPL01000001">
    <property type="protein sequence ID" value="RUO26925.1"/>
    <property type="molecule type" value="Genomic_DNA"/>
</dbReference>
<keyword evidence="1 3" id="KW-0436">Ligase</keyword>
<evidence type="ECO:0000259" key="2">
    <source>
        <dbReference type="Pfam" id="PF00501"/>
    </source>
</evidence>
<dbReference type="Gene3D" id="3.40.50.12780">
    <property type="entry name" value="N-terminal domain of ligase-like"/>
    <property type="match status" value="1"/>
</dbReference>
<sequence length="382" mass="43337">MSDVNALSNEAIWRILRSLLASELAQLRGTDVSNLQLPEWNLQMSLQRAPLMLDSLEHLHLAGVVNRFFHLHESGLEDYLLRYKEPQQWVEVIRQAREKGSGKISVSTSGSTGEPSICTHEWAELQQEVEFFASRYTDRKRLINDCPPHHLYGFIFSVLVAEKLQIPVIERYQPGLAQATQLERGDLVIGFPQRWQFLLASQTPVPDDCKAVSSAAPCPEDVMQRLRTKFSEVMEVYGASETSGVGWRKEPGPYQLLPHWQGKQVLMQDHVEWYTAETFVPLRRLDGAVQVGGVNVFPSRVRQVLLNRSEVKDCAIRAFDKAGSTRLKAFVVFADDVEHDAEFSLRSYAAEQLSSAERPQHYKFGTSLPRNSLGKLSDWSLD</sequence>
<dbReference type="InterPro" id="IPR045851">
    <property type="entry name" value="AMP-bd_C_sf"/>
</dbReference>
<dbReference type="PANTHER" id="PTHR43352:SF1">
    <property type="entry name" value="ANTHRANILATE--COA LIGASE"/>
    <property type="match status" value="1"/>
</dbReference>
<dbReference type="InterPro" id="IPR042099">
    <property type="entry name" value="ANL_N_sf"/>
</dbReference>
<dbReference type="PANTHER" id="PTHR43352">
    <property type="entry name" value="ACETYL-COA SYNTHETASE"/>
    <property type="match status" value="1"/>
</dbReference>
<organism evidence="3 4">
    <name type="scientific">Aliidiomarina minuta</name>
    <dbReference type="NCBI Taxonomy" id="880057"/>
    <lineage>
        <taxon>Bacteria</taxon>
        <taxon>Pseudomonadati</taxon>
        <taxon>Pseudomonadota</taxon>
        <taxon>Gammaproteobacteria</taxon>
        <taxon>Alteromonadales</taxon>
        <taxon>Idiomarinaceae</taxon>
        <taxon>Aliidiomarina</taxon>
    </lineage>
</organism>
<gene>
    <name evidence="3" type="ORF">CWE09_09605</name>
</gene>
<protein>
    <submittedName>
        <fullName evidence="3">4-coumarate--CoA ligase</fullName>
    </submittedName>
</protein>
<dbReference type="InterPro" id="IPR000873">
    <property type="entry name" value="AMP-dep_synth/lig_dom"/>
</dbReference>
<dbReference type="GO" id="GO:0016878">
    <property type="term" value="F:acid-thiol ligase activity"/>
    <property type="evidence" value="ECO:0007669"/>
    <property type="project" value="TreeGrafter"/>
</dbReference>
<evidence type="ECO:0000313" key="3">
    <source>
        <dbReference type="EMBL" id="RUO26925.1"/>
    </source>
</evidence>
<feature type="domain" description="AMP-dependent synthetase/ligase" evidence="2">
    <location>
        <begin position="108"/>
        <end position="251"/>
    </location>
</feature>
<dbReference type="OrthoDB" id="9787658at2"/>
<dbReference type="SUPFAM" id="SSF56801">
    <property type="entry name" value="Acetyl-CoA synthetase-like"/>
    <property type="match status" value="1"/>
</dbReference>
<dbReference type="AlphaFoldDB" id="A0A432WA66"/>
<accession>A0A432WA66</accession>
<comment type="caution">
    <text evidence="3">The sequence shown here is derived from an EMBL/GenBank/DDBJ whole genome shotgun (WGS) entry which is preliminary data.</text>
</comment>
<dbReference type="Gene3D" id="3.30.300.30">
    <property type="match status" value="1"/>
</dbReference>
<name>A0A432WA66_9GAMM</name>
<dbReference type="GO" id="GO:0044550">
    <property type="term" value="P:secondary metabolite biosynthetic process"/>
    <property type="evidence" value="ECO:0007669"/>
    <property type="project" value="TreeGrafter"/>
</dbReference>